<dbReference type="Pfam" id="PF03401">
    <property type="entry name" value="TctC"/>
    <property type="match status" value="1"/>
</dbReference>
<dbReference type="InterPro" id="IPR042100">
    <property type="entry name" value="Bug_dom1"/>
</dbReference>
<name>A1WQS7_VEREI</name>
<dbReference type="PIRSF" id="PIRSF017082">
    <property type="entry name" value="YflP"/>
    <property type="match status" value="1"/>
</dbReference>
<protein>
    <submittedName>
        <fullName evidence="3">Uncharacterized protein UPF0065</fullName>
    </submittedName>
</protein>
<dbReference type="PANTHER" id="PTHR42928">
    <property type="entry name" value="TRICARBOXYLATE-BINDING PROTEIN"/>
    <property type="match status" value="1"/>
</dbReference>
<accession>A1WQS7</accession>
<reference evidence="4" key="1">
    <citation type="submission" date="2006-12" db="EMBL/GenBank/DDBJ databases">
        <title>Complete sequence of chromosome 1 of Verminephrobacter eiseniae EF01-2.</title>
        <authorList>
            <person name="Copeland A."/>
            <person name="Lucas S."/>
            <person name="Lapidus A."/>
            <person name="Barry K."/>
            <person name="Detter J.C."/>
            <person name="Glavina del Rio T."/>
            <person name="Dalin E."/>
            <person name="Tice H."/>
            <person name="Pitluck S."/>
            <person name="Chertkov O."/>
            <person name="Brettin T."/>
            <person name="Bruce D."/>
            <person name="Han C."/>
            <person name="Tapia R."/>
            <person name="Gilna P."/>
            <person name="Schmutz J."/>
            <person name="Larimer F."/>
            <person name="Land M."/>
            <person name="Hauser L."/>
            <person name="Kyrpides N."/>
            <person name="Kim E."/>
            <person name="Stahl D."/>
            <person name="Richardson P."/>
        </authorList>
    </citation>
    <scope>NUCLEOTIDE SEQUENCE [LARGE SCALE GENOMIC DNA]</scope>
    <source>
        <strain evidence="4">EF01-2</strain>
    </source>
</reference>
<evidence type="ECO:0000313" key="4">
    <source>
        <dbReference type="Proteomes" id="UP000000374"/>
    </source>
</evidence>
<dbReference type="Gene3D" id="3.40.190.150">
    <property type="entry name" value="Bordetella uptake gene, domain 1"/>
    <property type="match status" value="1"/>
</dbReference>
<dbReference type="HOGENOM" id="CLU_045683_0_0_4"/>
<feature type="region of interest" description="Disordered" evidence="2">
    <location>
        <begin position="1"/>
        <end position="26"/>
    </location>
</feature>
<dbReference type="CDD" id="cd13578">
    <property type="entry name" value="PBP2_Bug27"/>
    <property type="match status" value="1"/>
</dbReference>
<evidence type="ECO:0000256" key="1">
    <source>
        <dbReference type="ARBA" id="ARBA00006987"/>
    </source>
</evidence>
<evidence type="ECO:0000256" key="2">
    <source>
        <dbReference type="SAM" id="MobiDB-lite"/>
    </source>
</evidence>
<dbReference type="eggNOG" id="COG3181">
    <property type="taxonomic scope" value="Bacteria"/>
</dbReference>
<dbReference type="Gene3D" id="3.40.190.10">
    <property type="entry name" value="Periplasmic binding protein-like II"/>
    <property type="match status" value="1"/>
</dbReference>
<dbReference type="SUPFAM" id="SSF53850">
    <property type="entry name" value="Periplasmic binding protein-like II"/>
    <property type="match status" value="1"/>
</dbReference>
<organism evidence="3 4">
    <name type="scientific">Verminephrobacter eiseniae (strain EF01-2)</name>
    <dbReference type="NCBI Taxonomy" id="391735"/>
    <lineage>
        <taxon>Bacteria</taxon>
        <taxon>Pseudomonadati</taxon>
        <taxon>Pseudomonadota</taxon>
        <taxon>Betaproteobacteria</taxon>
        <taxon>Burkholderiales</taxon>
        <taxon>Comamonadaceae</taxon>
        <taxon>Verminephrobacter</taxon>
    </lineage>
</organism>
<dbReference type="AlphaFoldDB" id="A1WQS7"/>
<dbReference type="InterPro" id="IPR005064">
    <property type="entry name" value="BUG"/>
</dbReference>
<dbReference type="STRING" id="391735.Veis_4279"/>
<gene>
    <name evidence="3" type="ordered locus">Veis_4279</name>
</gene>
<dbReference type="PANTHER" id="PTHR42928:SF5">
    <property type="entry name" value="BLR1237 PROTEIN"/>
    <property type="match status" value="1"/>
</dbReference>
<comment type="similarity">
    <text evidence="1">Belongs to the UPF0065 (bug) family.</text>
</comment>
<sequence length="356" mass="37558">MERCVPKINKPECSPSKPSLHSTGPRMRDDPFVPWLRAALLAAAALAAPSVALAQNGSDYPSRPIRLVVPYPPGGGTDVIARIVQERLQPLLGQPVLIDNRGGAAGSIGTELVAKSAPDGYTVLFTLSSHTINPAIYAKLAFDTAKDFAPVAMVASLPQILVAHTQFAPNSVADLVALAKTRPGAISFASAGNGSPGHLAGELLKLRTGTRMTHIPYRGGAPAVTDVIGGQVPLLWVSIPAAMQFVKAGKLKALAVSTARRSAALPDLPTMQEAGIADFNVDSWYAMFVPAKTPQPAIDKLNRAINAVLRQPDLRDKLLAQGSEGVGDTPEQLGQIVSAELVRWQQLARQANLHPD</sequence>
<dbReference type="KEGG" id="vei:Veis_4279"/>
<dbReference type="Proteomes" id="UP000000374">
    <property type="component" value="Chromosome"/>
</dbReference>
<proteinExistence type="inferred from homology"/>
<dbReference type="EMBL" id="CP000542">
    <property type="protein sequence ID" value="ABM59984.1"/>
    <property type="molecule type" value="Genomic_DNA"/>
</dbReference>
<keyword evidence="4" id="KW-1185">Reference proteome</keyword>
<evidence type="ECO:0000313" key="3">
    <source>
        <dbReference type="EMBL" id="ABM59984.1"/>
    </source>
</evidence>